<dbReference type="AlphaFoldDB" id="A0A4Y2P8Q9"/>
<organism evidence="1 2">
    <name type="scientific">Araneus ventricosus</name>
    <name type="common">Orbweaver spider</name>
    <name type="synonym">Epeira ventricosa</name>
    <dbReference type="NCBI Taxonomy" id="182803"/>
    <lineage>
        <taxon>Eukaryota</taxon>
        <taxon>Metazoa</taxon>
        <taxon>Ecdysozoa</taxon>
        <taxon>Arthropoda</taxon>
        <taxon>Chelicerata</taxon>
        <taxon>Arachnida</taxon>
        <taxon>Araneae</taxon>
        <taxon>Araneomorphae</taxon>
        <taxon>Entelegynae</taxon>
        <taxon>Araneoidea</taxon>
        <taxon>Araneidae</taxon>
        <taxon>Araneus</taxon>
    </lineage>
</organism>
<dbReference type="Proteomes" id="UP000499080">
    <property type="component" value="Unassembled WGS sequence"/>
</dbReference>
<name>A0A4Y2P8Q9_ARAVE</name>
<sequence length="100" mass="11361">MNQQRVSLSRLLGSSLLVYTEFTGSSDFSWSCCWAQDPQKLVLHHDGCPANRPKSLLVHSHLHLQIQQARHLFHSCRTILAGNDVCTRLQPLVTTTRPNR</sequence>
<protein>
    <submittedName>
        <fullName evidence="1">Uncharacterized protein</fullName>
    </submittedName>
</protein>
<proteinExistence type="predicted"/>
<gene>
    <name evidence="1" type="ORF">AVEN_12038_1</name>
</gene>
<comment type="caution">
    <text evidence="1">The sequence shown here is derived from an EMBL/GenBank/DDBJ whole genome shotgun (WGS) entry which is preliminary data.</text>
</comment>
<reference evidence="1 2" key="1">
    <citation type="journal article" date="2019" name="Sci. Rep.">
        <title>Orb-weaving spider Araneus ventricosus genome elucidates the spidroin gene catalogue.</title>
        <authorList>
            <person name="Kono N."/>
            <person name="Nakamura H."/>
            <person name="Ohtoshi R."/>
            <person name="Moran D.A.P."/>
            <person name="Shinohara A."/>
            <person name="Yoshida Y."/>
            <person name="Fujiwara M."/>
            <person name="Mori M."/>
            <person name="Tomita M."/>
            <person name="Arakawa K."/>
        </authorList>
    </citation>
    <scope>NUCLEOTIDE SEQUENCE [LARGE SCALE GENOMIC DNA]</scope>
</reference>
<evidence type="ECO:0000313" key="1">
    <source>
        <dbReference type="EMBL" id="GBN46810.1"/>
    </source>
</evidence>
<keyword evidence="2" id="KW-1185">Reference proteome</keyword>
<dbReference type="EMBL" id="BGPR01010561">
    <property type="protein sequence ID" value="GBN46810.1"/>
    <property type="molecule type" value="Genomic_DNA"/>
</dbReference>
<accession>A0A4Y2P8Q9</accession>
<evidence type="ECO:0000313" key="2">
    <source>
        <dbReference type="Proteomes" id="UP000499080"/>
    </source>
</evidence>